<dbReference type="InterPro" id="IPR003615">
    <property type="entry name" value="HNH_nuc"/>
</dbReference>
<evidence type="ECO:0000313" key="3">
    <source>
        <dbReference type="Proteomes" id="UP001232992"/>
    </source>
</evidence>
<gene>
    <name evidence="2" type="ORF">PMH09_19960</name>
</gene>
<dbReference type="InterPro" id="IPR013087">
    <property type="entry name" value="Znf_C2H2_type"/>
</dbReference>
<dbReference type="RefSeq" id="WP_283760107.1">
    <property type="nucleotide sequence ID" value="NZ_JAQOSQ010000035.1"/>
</dbReference>
<dbReference type="InterPro" id="IPR013597">
    <property type="entry name" value="Mat_intron_G2"/>
</dbReference>
<protein>
    <submittedName>
        <fullName evidence="2">Group II intron maturase-specific domain-containing protein</fullName>
    </submittedName>
</protein>
<proteinExistence type="predicted"/>
<evidence type="ECO:0000313" key="2">
    <source>
        <dbReference type="EMBL" id="MDJ1185466.1"/>
    </source>
</evidence>
<dbReference type="SMART" id="SM00507">
    <property type="entry name" value="HNHc"/>
    <property type="match status" value="1"/>
</dbReference>
<dbReference type="Proteomes" id="UP001232992">
    <property type="component" value="Unassembled WGS sequence"/>
</dbReference>
<keyword evidence="3" id="KW-1185">Reference proteome</keyword>
<dbReference type="PROSITE" id="PS00028">
    <property type="entry name" value="ZINC_FINGER_C2H2_1"/>
    <property type="match status" value="1"/>
</dbReference>
<accession>A0ABT7C3X4</accession>
<reference evidence="2 3" key="1">
    <citation type="submission" date="2023-01" db="EMBL/GenBank/DDBJ databases">
        <title>Novel diversity within Roseofilum (Cyanobacteria; Desertifilaceae) from marine benthic mats with descriptions of four novel species.</title>
        <authorList>
            <person name="Wang Y."/>
            <person name="Berthold D.E."/>
            <person name="Hu J."/>
            <person name="Lefler F.W."/>
            <person name="Laughinghouse H.D. IV."/>
        </authorList>
    </citation>
    <scope>NUCLEOTIDE SEQUENCE [LARGE SCALE GENOMIC DNA]</scope>
    <source>
        <strain evidence="2 3">BLCC-M143</strain>
    </source>
</reference>
<organism evidence="2 3">
    <name type="scientific">Roseofilum casamattae BLCC-M143</name>
    <dbReference type="NCBI Taxonomy" id="3022442"/>
    <lineage>
        <taxon>Bacteria</taxon>
        <taxon>Bacillati</taxon>
        <taxon>Cyanobacteriota</taxon>
        <taxon>Cyanophyceae</taxon>
        <taxon>Desertifilales</taxon>
        <taxon>Desertifilaceae</taxon>
        <taxon>Roseofilum</taxon>
        <taxon>Roseofilum casamattae</taxon>
    </lineage>
</organism>
<evidence type="ECO:0000259" key="1">
    <source>
        <dbReference type="PROSITE" id="PS00028"/>
    </source>
</evidence>
<dbReference type="CDD" id="cd00085">
    <property type="entry name" value="HNHc"/>
    <property type="match status" value="1"/>
</dbReference>
<dbReference type="EMBL" id="JAQOSQ010000035">
    <property type="protein sequence ID" value="MDJ1185466.1"/>
    <property type="molecule type" value="Genomic_DNA"/>
</dbReference>
<name>A0ABT7C3X4_9CYAN</name>
<comment type="caution">
    <text evidence="2">The sequence shown here is derived from an EMBL/GenBank/DDBJ whole genome shotgun (WGS) entry which is preliminary data.</text>
</comment>
<dbReference type="Pfam" id="PF08388">
    <property type="entry name" value="GIIM"/>
    <property type="match status" value="1"/>
</dbReference>
<sequence>MSPLQQKKTKVTASTDGFDFLGWHFFVQNNGKFKSIPSEDNFKSFRDKVKHIVNNSNYGASIKEQKLAPIVRGWRNYHRYCKIDGSRFSLWHLANSTFKVFLKQKNINRHQAEKMVRAAFPNVSYSENNFANVKGDKSPFDGDINYWSKRNSAWYDGSTAQTLRKQNHSCGHCGLKFVDDEKIELHHIDGNHNNWKASNLLAIHSSCHHYIHMSKSRKDRRFSGAQCGETRTLRSH</sequence>
<feature type="domain" description="C2H2-type" evidence="1">
    <location>
        <begin position="170"/>
        <end position="192"/>
    </location>
</feature>